<dbReference type="AlphaFoldDB" id="A0A840C142"/>
<dbReference type="EMBL" id="JACIEN010000001">
    <property type="protein sequence ID" value="MBB4016696.1"/>
    <property type="molecule type" value="Genomic_DNA"/>
</dbReference>
<organism evidence="2 3">
    <name type="scientific">Chelatococcus caeni</name>
    <dbReference type="NCBI Taxonomy" id="1348468"/>
    <lineage>
        <taxon>Bacteria</taxon>
        <taxon>Pseudomonadati</taxon>
        <taxon>Pseudomonadota</taxon>
        <taxon>Alphaproteobacteria</taxon>
        <taxon>Hyphomicrobiales</taxon>
        <taxon>Chelatococcaceae</taxon>
        <taxon>Chelatococcus</taxon>
    </lineage>
</organism>
<proteinExistence type="predicted"/>
<feature type="signal peptide" evidence="1">
    <location>
        <begin position="1"/>
        <end position="23"/>
    </location>
</feature>
<evidence type="ECO:0000313" key="2">
    <source>
        <dbReference type="EMBL" id="MBB4016696.1"/>
    </source>
</evidence>
<name>A0A840C142_9HYPH</name>
<gene>
    <name evidence="2" type="ORF">GGR16_001702</name>
</gene>
<sequence>MRRLVIVAASLALVGSSAMPAKAVDLEQKLFAQSLVDAEEMIALSIETADFETLKDYEFRLSRQLGQVPVFDGLGLMCAFAAQSLLNITLDIKLPPARAVKAYDGNRRDFVAYMKDCAKYTGVRFKVQLPRSLARR</sequence>
<feature type="chain" id="PRO_5032364636" evidence="1">
    <location>
        <begin position="24"/>
        <end position="136"/>
    </location>
</feature>
<comment type="caution">
    <text evidence="2">The sequence shown here is derived from an EMBL/GenBank/DDBJ whole genome shotgun (WGS) entry which is preliminary data.</text>
</comment>
<evidence type="ECO:0000256" key="1">
    <source>
        <dbReference type="SAM" id="SignalP"/>
    </source>
</evidence>
<evidence type="ECO:0000313" key="3">
    <source>
        <dbReference type="Proteomes" id="UP000577362"/>
    </source>
</evidence>
<keyword evidence="1" id="KW-0732">Signal</keyword>
<protein>
    <submittedName>
        <fullName evidence="2">Uncharacterized protein</fullName>
    </submittedName>
</protein>
<accession>A0A840C142</accession>
<dbReference type="Proteomes" id="UP000577362">
    <property type="component" value="Unassembled WGS sequence"/>
</dbReference>
<keyword evidence="3" id="KW-1185">Reference proteome</keyword>
<reference evidence="2 3" key="1">
    <citation type="submission" date="2020-08" db="EMBL/GenBank/DDBJ databases">
        <title>Genomic Encyclopedia of Type Strains, Phase IV (KMG-IV): sequencing the most valuable type-strain genomes for metagenomic binning, comparative biology and taxonomic classification.</title>
        <authorList>
            <person name="Goeker M."/>
        </authorList>
    </citation>
    <scope>NUCLEOTIDE SEQUENCE [LARGE SCALE GENOMIC DNA]</scope>
    <source>
        <strain evidence="2 3">DSM 103737</strain>
    </source>
</reference>